<evidence type="ECO:0000313" key="1">
    <source>
        <dbReference type="EMBL" id="LAB03693.1"/>
    </source>
</evidence>
<dbReference type="AlphaFoldDB" id="A0A2D4K4M6"/>
<reference evidence="1" key="2">
    <citation type="submission" date="2017-11" db="EMBL/GenBank/DDBJ databases">
        <title>Coralsnake Venomics: Analyses of Venom Gland Transcriptomes and Proteomes of Six Brazilian Taxa.</title>
        <authorList>
            <person name="Aird S.D."/>
            <person name="Jorge da Silva N."/>
            <person name="Qiu L."/>
            <person name="Villar-Briones A."/>
            <person name="Aparecida-Saddi V."/>
            <person name="Campos-Telles M.P."/>
            <person name="Grau M."/>
            <person name="Mikheyev A.S."/>
        </authorList>
    </citation>
    <scope>NUCLEOTIDE SEQUENCE</scope>
    <source>
        <tissue evidence="1">Venom_gland</tissue>
    </source>
</reference>
<protein>
    <submittedName>
        <fullName evidence="1">Uncharacterized protein</fullName>
    </submittedName>
</protein>
<name>A0A2D4K4M6_9SAUR</name>
<proteinExistence type="predicted"/>
<sequence>MIVLTCIVSHPESFGIGWHTNVLNKNKIKKIKKHDWIGEGFIFTLLLKAVIMNIEHRIIVAGVELLLLWKQDFGLHQSCIPAPFFHAVSKSHIYRELLPLDNKKYLYSLDSGIQTGTNVLRKREMFNLLDGLVKIRVFLSCQF</sequence>
<dbReference type="EMBL" id="IACL01034280">
    <property type="protein sequence ID" value="LAB03693.1"/>
    <property type="molecule type" value="Transcribed_RNA"/>
</dbReference>
<reference evidence="1" key="1">
    <citation type="submission" date="2017-07" db="EMBL/GenBank/DDBJ databases">
        <authorList>
            <person name="Mikheyev A."/>
            <person name="Grau M."/>
        </authorList>
    </citation>
    <scope>NUCLEOTIDE SEQUENCE</scope>
    <source>
        <tissue evidence="1">Venom_gland</tissue>
    </source>
</reference>
<organism evidence="1">
    <name type="scientific">Micrurus paraensis</name>
    <dbReference type="NCBI Taxonomy" id="1970185"/>
    <lineage>
        <taxon>Eukaryota</taxon>
        <taxon>Metazoa</taxon>
        <taxon>Chordata</taxon>
        <taxon>Craniata</taxon>
        <taxon>Vertebrata</taxon>
        <taxon>Euteleostomi</taxon>
        <taxon>Lepidosauria</taxon>
        <taxon>Squamata</taxon>
        <taxon>Bifurcata</taxon>
        <taxon>Unidentata</taxon>
        <taxon>Episquamata</taxon>
        <taxon>Toxicofera</taxon>
        <taxon>Serpentes</taxon>
        <taxon>Colubroidea</taxon>
        <taxon>Elapidae</taxon>
        <taxon>Elapinae</taxon>
        <taxon>Micrurus</taxon>
    </lineage>
</organism>
<accession>A0A2D4K4M6</accession>